<dbReference type="Gene3D" id="3.90.1210.10">
    <property type="entry name" value="Antifreeze-like/N-acetylneuraminic acid synthase C-terminal domain"/>
    <property type="match status" value="1"/>
</dbReference>
<keyword evidence="1" id="KW-1133">Transmembrane helix</keyword>
<gene>
    <name evidence="3" type="ORF">SH1V18_11940</name>
</gene>
<evidence type="ECO:0000259" key="2">
    <source>
        <dbReference type="Pfam" id="PF13144"/>
    </source>
</evidence>
<keyword evidence="1" id="KW-0472">Membrane</keyword>
<protein>
    <recommendedName>
        <fullName evidence="2">Flagella basal body P-ring formation protein FlgA SAF domain-containing protein</fullName>
    </recommendedName>
</protein>
<keyword evidence="1" id="KW-0812">Transmembrane</keyword>
<keyword evidence="4" id="KW-1185">Reference proteome</keyword>
<dbReference type="AlphaFoldDB" id="A0A9W6DFH5"/>
<accession>A0A9W6DFH5</accession>
<evidence type="ECO:0000313" key="4">
    <source>
        <dbReference type="Proteomes" id="UP001144256"/>
    </source>
</evidence>
<name>A0A9W6DFH5_9FIRM</name>
<feature type="domain" description="Flagella basal body P-ring formation protein FlgA SAF" evidence="2">
    <location>
        <begin position="36"/>
        <end position="106"/>
    </location>
</feature>
<dbReference type="Proteomes" id="UP001144256">
    <property type="component" value="Unassembled WGS sequence"/>
</dbReference>
<dbReference type="InterPro" id="IPR017585">
    <property type="entry name" value="SAF_FlgA"/>
</dbReference>
<dbReference type="CDD" id="cd11614">
    <property type="entry name" value="SAF_CpaB_FlgA_like"/>
    <property type="match status" value="1"/>
</dbReference>
<evidence type="ECO:0000256" key="1">
    <source>
        <dbReference type="SAM" id="Phobius"/>
    </source>
</evidence>
<dbReference type="Pfam" id="PF13144">
    <property type="entry name" value="ChapFlgA"/>
    <property type="match status" value="1"/>
</dbReference>
<reference evidence="3" key="1">
    <citation type="submission" date="2022-06" db="EMBL/GenBank/DDBJ databases">
        <title>Vallitalea longa sp. nov., an anaerobic bacterium isolated from marine sediment.</title>
        <authorList>
            <person name="Hirano S."/>
            <person name="Terahara T."/>
            <person name="Mori K."/>
            <person name="Hamada M."/>
            <person name="Matsumoto R."/>
            <person name="Kobayashi T."/>
        </authorList>
    </citation>
    <scope>NUCLEOTIDE SEQUENCE</scope>
    <source>
        <strain evidence="3">SH18-1</strain>
    </source>
</reference>
<organism evidence="3 4">
    <name type="scientific">Vallitalea longa</name>
    <dbReference type="NCBI Taxonomy" id="2936439"/>
    <lineage>
        <taxon>Bacteria</taxon>
        <taxon>Bacillati</taxon>
        <taxon>Bacillota</taxon>
        <taxon>Clostridia</taxon>
        <taxon>Lachnospirales</taxon>
        <taxon>Vallitaleaceae</taxon>
        <taxon>Vallitalea</taxon>
    </lineage>
</organism>
<proteinExistence type="predicted"/>
<sequence length="223" mass="25569">MKNFVKGLMGVMLIVIAIGTIFYWEVYGRQNFLYKDIVVLNKDVDKNEVITSEMVEYKKVEQTTLIDNAIDDDLSIVGKAAKNYIPGGVQLVKEYFENSELVLDEDQYIFRIPLEWLKAFPNTLRRGDVIYFYEVDTGTIQHDTTEGQIILNNKEVSNNEPITSAVVAYVKDGSNNEVITLSEEDRYNGSNVINEIEIVTDVDTVNLLRESIDNKKIFIIMYQ</sequence>
<comment type="caution">
    <text evidence="3">The sequence shown here is derived from an EMBL/GenBank/DDBJ whole genome shotgun (WGS) entry which is preliminary data.</text>
</comment>
<feature type="transmembrane region" description="Helical" evidence="1">
    <location>
        <begin position="7"/>
        <end position="24"/>
    </location>
</feature>
<evidence type="ECO:0000313" key="3">
    <source>
        <dbReference type="EMBL" id="GKX28714.1"/>
    </source>
</evidence>
<dbReference type="EMBL" id="BRLB01000001">
    <property type="protein sequence ID" value="GKX28714.1"/>
    <property type="molecule type" value="Genomic_DNA"/>
</dbReference>
<dbReference type="RefSeq" id="WP_281813310.1">
    <property type="nucleotide sequence ID" value="NZ_BRLB01000001.1"/>
</dbReference>